<accession>A0A0D0E935</accession>
<dbReference type="HOGENOM" id="CLU_3093048_0_0_1"/>
<name>A0A0D0E935_9AGAM</name>
<dbReference type="Proteomes" id="UP000054538">
    <property type="component" value="Unassembled WGS sequence"/>
</dbReference>
<organism evidence="1 2">
    <name type="scientific">Paxillus rubicundulus Ve08.2h10</name>
    <dbReference type="NCBI Taxonomy" id="930991"/>
    <lineage>
        <taxon>Eukaryota</taxon>
        <taxon>Fungi</taxon>
        <taxon>Dikarya</taxon>
        <taxon>Basidiomycota</taxon>
        <taxon>Agaricomycotina</taxon>
        <taxon>Agaricomycetes</taxon>
        <taxon>Agaricomycetidae</taxon>
        <taxon>Boletales</taxon>
        <taxon>Paxilineae</taxon>
        <taxon>Paxillaceae</taxon>
        <taxon>Paxillus</taxon>
    </lineage>
</organism>
<dbReference type="InterPro" id="IPR027417">
    <property type="entry name" value="P-loop_NTPase"/>
</dbReference>
<dbReference type="AlphaFoldDB" id="A0A0D0E935"/>
<reference evidence="1 2" key="1">
    <citation type="submission" date="2014-04" db="EMBL/GenBank/DDBJ databases">
        <authorList>
            <consortium name="DOE Joint Genome Institute"/>
            <person name="Kuo A."/>
            <person name="Kohler A."/>
            <person name="Jargeat P."/>
            <person name="Nagy L.G."/>
            <person name="Floudas D."/>
            <person name="Copeland A."/>
            <person name="Barry K.W."/>
            <person name="Cichocki N."/>
            <person name="Veneault-Fourrey C."/>
            <person name="LaButti K."/>
            <person name="Lindquist E.A."/>
            <person name="Lipzen A."/>
            <person name="Lundell T."/>
            <person name="Morin E."/>
            <person name="Murat C."/>
            <person name="Sun H."/>
            <person name="Tunlid A."/>
            <person name="Henrissat B."/>
            <person name="Grigoriev I.V."/>
            <person name="Hibbett D.S."/>
            <person name="Martin F."/>
            <person name="Nordberg H.P."/>
            <person name="Cantor M.N."/>
            <person name="Hua S.X."/>
        </authorList>
    </citation>
    <scope>NUCLEOTIDE SEQUENCE [LARGE SCALE GENOMIC DNA]</scope>
    <source>
        <strain evidence="1 2">Ve08.2h10</strain>
    </source>
</reference>
<dbReference type="OrthoDB" id="2499463at2759"/>
<gene>
    <name evidence="1" type="ORF">PAXRUDRAFT_140707</name>
</gene>
<reference evidence="2" key="2">
    <citation type="submission" date="2015-01" db="EMBL/GenBank/DDBJ databases">
        <title>Evolutionary Origins and Diversification of the Mycorrhizal Mutualists.</title>
        <authorList>
            <consortium name="DOE Joint Genome Institute"/>
            <consortium name="Mycorrhizal Genomics Consortium"/>
            <person name="Kohler A."/>
            <person name="Kuo A."/>
            <person name="Nagy L.G."/>
            <person name="Floudas D."/>
            <person name="Copeland A."/>
            <person name="Barry K.W."/>
            <person name="Cichocki N."/>
            <person name="Veneault-Fourrey C."/>
            <person name="LaButti K."/>
            <person name="Lindquist E.A."/>
            <person name="Lipzen A."/>
            <person name="Lundell T."/>
            <person name="Morin E."/>
            <person name="Murat C."/>
            <person name="Riley R."/>
            <person name="Ohm R."/>
            <person name="Sun H."/>
            <person name="Tunlid A."/>
            <person name="Henrissat B."/>
            <person name="Grigoriev I.V."/>
            <person name="Hibbett D.S."/>
            <person name="Martin F."/>
        </authorList>
    </citation>
    <scope>NUCLEOTIDE SEQUENCE [LARGE SCALE GENOMIC DNA]</scope>
    <source>
        <strain evidence="2">Ve08.2h10</strain>
    </source>
</reference>
<sequence length="52" mass="6353">QVEHLLKDQLFISHLISIVIDEAHCFTEWEDFHPEYQEKVCLGSSRRRRNWI</sequence>
<keyword evidence="2" id="KW-1185">Reference proteome</keyword>
<evidence type="ECO:0008006" key="3">
    <source>
        <dbReference type="Google" id="ProtNLM"/>
    </source>
</evidence>
<protein>
    <recommendedName>
        <fullName evidence="3">Helicase ATP-binding domain-containing protein</fullName>
    </recommendedName>
</protein>
<evidence type="ECO:0000313" key="2">
    <source>
        <dbReference type="Proteomes" id="UP000054538"/>
    </source>
</evidence>
<dbReference type="EMBL" id="KN825043">
    <property type="protein sequence ID" value="KIK95410.1"/>
    <property type="molecule type" value="Genomic_DNA"/>
</dbReference>
<feature type="non-terminal residue" evidence="1">
    <location>
        <position position="1"/>
    </location>
</feature>
<dbReference type="InParanoid" id="A0A0D0E935"/>
<dbReference type="Gene3D" id="3.40.50.300">
    <property type="entry name" value="P-loop containing nucleotide triphosphate hydrolases"/>
    <property type="match status" value="1"/>
</dbReference>
<proteinExistence type="predicted"/>
<evidence type="ECO:0000313" key="1">
    <source>
        <dbReference type="EMBL" id="KIK95410.1"/>
    </source>
</evidence>